<gene>
    <name evidence="1" type="ORF">B8A44_07745</name>
</gene>
<dbReference type="Proteomes" id="UP000249099">
    <property type="component" value="Unassembled WGS sequence"/>
</dbReference>
<evidence type="ECO:0000313" key="2">
    <source>
        <dbReference type="Proteomes" id="UP000249099"/>
    </source>
</evidence>
<comment type="caution">
    <text evidence="1">The sequence shown here is derived from an EMBL/GenBank/DDBJ whole genome shotgun (WGS) entry which is preliminary data.</text>
</comment>
<reference evidence="1 2" key="1">
    <citation type="submission" date="2017-03" db="EMBL/GenBank/DDBJ databases">
        <title>wgs assembly of Dolosigranulum pigrum KPL CDC strains.</title>
        <authorList>
            <person name="Brugger S.D."/>
            <person name="Pettigrew M."/>
            <person name="Kong Y."/>
            <person name="Lemon K.P."/>
        </authorList>
    </citation>
    <scope>NUCLEOTIDE SEQUENCE [LARGE SCALE GENOMIC DNA]</scope>
    <source>
        <strain evidence="1 2">KPL1931_CDC4294-98</strain>
    </source>
</reference>
<name>A0A328KSC9_9LACT</name>
<sequence length="189" mass="21698">MPKRVNRDTEVVIVNNTKGGFSERIPGGISIVLNEYGDTAYINHGELVKLVGRGRAGRRKFEKMDIVISEVVTDGVTIKNITDELRLTKPYEELHGLLDTEFTDDIDYIDVDEIDLFLNECEYEELEKIMNNKKSYVRKTLAEHAADLHKRGELNDFNKMSIIATGLGQNERDIQSFWTDIREANKYQV</sequence>
<accession>A0A328KSC9</accession>
<dbReference type="EMBL" id="NAQV01000023">
    <property type="protein sequence ID" value="RAN62432.1"/>
    <property type="molecule type" value="Genomic_DNA"/>
</dbReference>
<organism evidence="1 2">
    <name type="scientific">Dolosigranulum pigrum</name>
    <dbReference type="NCBI Taxonomy" id="29394"/>
    <lineage>
        <taxon>Bacteria</taxon>
        <taxon>Bacillati</taxon>
        <taxon>Bacillota</taxon>
        <taxon>Bacilli</taxon>
        <taxon>Lactobacillales</taxon>
        <taxon>Carnobacteriaceae</taxon>
        <taxon>Dolosigranulum</taxon>
    </lineage>
</organism>
<proteinExistence type="predicted"/>
<dbReference type="AlphaFoldDB" id="A0A328KSC9"/>
<dbReference type="RefSeq" id="WP_112790380.1">
    <property type="nucleotide sequence ID" value="NZ_NAQV01000023.1"/>
</dbReference>
<evidence type="ECO:0000313" key="1">
    <source>
        <dbReference type="EMBL" id="RAN62432.1"/>
    </source>
</evidence>
<protein>
    <submittedName>
        <fullName evidence="1">Uncharacterized protein</fullName>
    </submittedName>
</protein>